<dbReference type="Proteomes" id="UP000814033">
    <property type="component" value="Unassembled WGS sequence"/>
</dbReference>
<sequence>MSYAQAFIRKFLAATPLSASLALRAENLLQSVHQVDGLITKPGALLKDGRYKIVRKLGRRRFFSAFLVEDTKPPMRDLSMKYLSANIISIDSSFTFSRAIREIDVSNAVERRVQESYEPSLPRLQDHFAQRDAHGVHYCFLSQPLCSNADALRAMSPSGRLPAYYVKAVIFNVIDALEFLHGIDIIHGDVNAVNLKFEALNDEEIEETLAMERMGGETYDFQSDAAFPGTLAWPWNDSPVDFKLLTANLSNLGYAVWVDEPKPSGDIGSFALRAPENLIRAECGKPIDIWAVGCLTYELLTGKVLFQPPAAVDLPPDESMLLMQYALTGETLDKTLVEQSPVKDQYFDGDGNLIKAKTNPYPSQTIKLLLEQNTHSELTARQIDAASQFIGDCLRLNPGDRKTALQLAYHDWLSDAFSGEDELDEVQLSDSPYPTPFPSYDTIPSS</sequence>
<keyword evidence="2" id="KW-1185">Reference proteome</keyword>
<reference evidence="1" key="2">
    <citation type="journal article" date="2022" name="New Phytol.">
        <title>Evolutionary transition to the ectomycorrhizal habit in the genomes of a hyperdiverse lineage of mushroom-forming fungi.</title>
        <authorList>
            <person name="Looney B."/>
            <person name="Miyauchi S."/>
            <person name="Morin E."/>
            <person name="Drula E."/>
            <person name="Courty P.E."/>
            <person name="Kohler A."/>
            <person name="Kuo A."/>
            <person name="LaButti K."/>
            <person name="Pangilinan J."/>
            <person name="Lipzen A."/>
            <person name="Riley R."/>
            <person name="Andreopoulos W."/>
            <person name="He G."/>
            <person name="Johnson J."/>
            <person name="Nolan M."/>
            <person name="Tritt A."/>
            <person name="Barry K.W."/>
            <person name="Grigoriev I.V."/>
            <person name="Nagy L.G."/>
            <person name="Hibbett D."/>
            <person name="Henrissat B."/>
            <person name="Matheny P.B."/>
            <person name="Labbe J."/>
            <person name="Martin F.M."/>
        </authorList>
    </citation>
    <scope>NUCLEOTIDE SEQUENCE</scope>
    <source>
        <strain evidence="1">FP105234-sp</strain>
    </source>
</reference>
<protein>
    <submittedName>
        <fullName evidence="1">Kinase-like protein</fullName>
    </submittedName>
</protein>
<name>A0ACB8R484_9AGAM</name>
<comment type="caution">
    <text evidence="1">The sequence shown here is derived from an EMBL/GenBank/DDBJ whole genome shotgun (WGS) entry which is preliminary data.</text>
</comment>
<evidence type="ECO:0000313" key="1">
    <source>
        <dbReference type="EMBL" id="KAI0038682.1"/>
    </source>
</evidence>
<gene>
    <name evidence="1" type="ORF">FA95DRAFT_1684547</name>
</gene>
<organism evidence="1 2">
    <name type="scientific">Auriscalpium vulgare</name>
    <dbReference type="NCBI Taxonomy" id="40419"/>
    <lineage>
        <taxon>Eukaryota</taxon>
        <taxon>Fungi</taxon>
        <taxon>Dikarya</taxon>
        <taxon>Basidiomycota</taxon>
        <taxon>Agaricomycotina</taxon>
        <taxon>Agaricomycetes</taxon>
        <taxon>Russulales</taxon>
        <taxon>Auriscalpiaceae</taxon>
        <taxon>Auriscalpium</taxon>
    </lineage>
</organism>
<proteinExistence type="predicted"/>
<accession>A0ACB8R484</accession>
<dbReference type="EMBL" id="MU276438">
    <property type="protein sequence ID" value="KAI0038682.1"/>
    <property type="molecule type" value="Genomic_DNA"/>
</dbReference>
<reference evidence="1" key="1">
    <citation type="submission" date="2021-02" db="EMBL/GenBank/DDBJ databases">
        <authorList>
            <consortium name="DOE Joint Genome Institute"/>
            <person name="Ahrendt S."/>
            <person name="Looney B.P."/>
            <person name="Miyauchi S."/>
            <person name="Morin E."/>
            <person name="Drula E."/>
            <person name="Courty P.E."/>
            <person name="Chicoki N."/>
            <person name="Fauchery L."/>
            <person name="Kohler A."/>
            <person name="Kuo A."/>
            <person name="Labutti K."/>
            <person name="Pangilinan J."/>
            <person name="Lipzen A."/>
            <person name="Riley R."/>
            <person name="Andreopoulos W."/>
            <person name="He G."/>
            <person name="Johnson J."/>
            <person name="Barry K.W."/>
            <person name="Grigoriev I.V."/>
            <person name="Nagy L."/>
            <person name="Hibbett D."/>
            <person name="Henrissat B."/>
            <person name="Matheny P.B."/>
            <person name="Labbe J."/>
            <person name="Martin F."/>
        </authorList>
    </citation>
    <scope>NUCLEOTIDE SEQUENCE</scope>
    <source>
        <strain evidence="1">FP105234-sp</strain>
    </source>
</reference>
<evidence type="ECO:0000313" key="2">
    <source>
        <dbReference type="Proteomes" id="UP000814033"/>
    </source>
</evidence>